<reference evidence="2 3" key="1">
    <citation type="submission" date="2020-08" db="EMBL/GenBank/DDBJ databases">
        <title>Aphidius gifuensis genome sequencing and assembly.</title>
        <authorList>
            <person name="Du Z."/>
        </authorList>
    </citation>
    <scope>NUCLEOTIDE SEQUENCE [LARGE SCALE GENOMIC DNA]</scope>
    <source>
        <strain evidence="2">YNYX2018</strain>
        <tissue evidence="2">Adults</tissue>
    </source>
</reference>
<proteinExistence type="predicted"/>
<feature type="region of interest" description="Disordered" evidence="1">
    <location>
        <begin position="1"/>
        <end position="33"/>
    </location>
</feature>
<feature type="compositionally biased region" description="Low complexity" evidence="1">
    <location>
        <begin position="17"/>
        <end position="26"/>
    </location>
</feature>
<dbReference type="EMBL" id="JACMRX010000001">
    <property type="protein sequence ID" value="KAF7996300.1"/>
    <property type="molecule type" value="Genomic_DNA"/>
</dbReference>
<protein>
    <recommendedName>
        <fullName evidence="4">Odorant-binding protein</fullName>
    </recommendedName>
</protein>
<dbReference type="Pfam" id="PF01395">
    <property type="entry name" value="PBP_GOBP"/>
    <property type="match status" value="1"/>
</dbReference>
<evidence type="ECO:0008006" key="4">
    <source>
        <dbReference type="Google" id="ProtNLM"/>
    </source>
</evidence>
<comment type="caution">
    <text evidence="2">The sequence shown here is derived from an EMBL/GenBank/DDBJ whole genome shotgun (WGS) entry which is preliminary data.</text>
</comment>
<dbReference type="Proteomes" id="UP000639338">
    <property type="component" value="Unassembled WGS sequence"/>
</dbReference>
<dbReference type="AlphaFoldDB" id="A0A834XZ67"/>
<name>A0A834XZ67_APHGI</name>
<keyword evidence="3" id="KW-1185">Reference proteome</keyword>
<evidence type="ECO:0000313" key="3">
    <source>
        <dbReference type="Proteomes" id="UP000639338"/>
    </source>
</evidence>
<evidence type="ECO:0000256" key="1">
    <source>
        <dbReference type="SAM" id="MobiDB-lite"/>
    </source>
</evidence>
<organism evidence="2 3">
    <name type="scientific">Aphidius gifuensis</name>
    <name type="common">Parasitoid wasp</name>
    <dbReference type="NCBI Taxonomy" id="684658"/>
    <lineage>
        <taxon>Eukaryota</taxon>
        <taxon>Metazoa</taxon>
        <taxon>Ecdysozoa</taxon>
        <taxon>Arthropoda</taxon>
        <taxon>Hexapoda</taxon>
        <taxon>Insecta</taxon>
        <taxon>Pterygota</taxon>
        <taxon>Neoptera</taxon>
        <taxon>Endopterygota</taxon>
        <taxon>Hymenoptera</taxon>
        <taxon>Apocrita</taxon>
        <taxon>Ichneumonoidea</taxon>
        <taxon>Braconidae</taxon>
        <taxon>Aphidiinae</taxon>
        <taxon>Aphidius</taxon>
    </lineage>
</organism>
<dbReference type="Gene3D" id="1.10.238.20">
    <property type="entry name" value="Pheromone/general odorant binding protein domain"/>
    <property type="match status" value="1"/>
</dbReference>
<evidence type="ECO:0000313" key="2">
    <source>
        <dbReference type="EMBL" id="KAF7996300.1"/>
    </source>
</evidence>
<gene>
    <name evidence="2" type="ORF">HCN44_001932</name>
</gene>
<dbReference type="SUPFAM" id="SSF47565">
    <property type="entry name" value="Insect pheromone/odorant-binding proteins"/>
    <property type="match status" value="1"/>
</dbReference>
<sequence>MQKCKNHYSGSSRTGDDNFSSSNNDNSSDEDSNSDEILFEHDFFTGSRKNDSQSMGRDEMRNNQSIQCFFNELNLVDQRGYPERSAVTGTLMRGVQDPMLRDFIEESIMECFHFVSSIMNQDKCKFSERLFTCFAEKGREAGDFKKKMIQSYINYLKFYEFLFSYFFQGCEDWDENY</sequence>
<dbReference type="GO" id="GO:0005549">
    <property type="term" value="F:odorant binding"/>
    <property type="evidence" value="ECO:0007669"/>
    <property type="project" value="InterPro"/>
</dbReference>
<dbReference type="InterPro" id="IPR036728">
    <property type="entry name" value="PBP_GOBP_sf"/>
</dbReference>
<accession>A0A834XZ67</accession>
<dbReference type="OrthoDB" id="8194482at2759"/>
<dbReference type="InterPro" id="IPR006170">
    <property type="entry name" value="PBP/GOBP"/>
</dbReference>